<feature type="domain" description="CHAT" evidence="1">
    <location>
        <begin position="70"/>
        <end position="301"/>
    </location>
</feature>
<dbReference type="EMBL" id="JABWSX010000003">
    <property type="protein sequence ID" value="NVL12006.1"/>
    <property type="molecule type" value="Genomic_DNA"/>
</dbReference>
<dbReference type="InterPro" id="IPR024983">
    <property type="entry name" value="CHAT_dom"/>
</dbReference>
<dbReference type="RefSeq" id="WP_176535415.1">
    <property type="nucleotide sequence ID" value="NZ_CP088023.1"/>
</dbReference>
<protein>
    <submittedName>
        <fullName evidence="2">CHAT domain-containing protein</fullName>
    </submittedName>
</protein>
<proteinExistence type="predicted"/>
<reference evidence="2" key="1">
    <citation type="submission" date="2020-06" db="EMBL/GenBank/DDBJ databases">
        <title>Whole Genome Sequence of Bradyrhizobium sp. Strain 66S1MB.</title>
        <authorList>
            <person name="Bromfield E."/>
            <person name="Cloutier S."/>
        </authorList>
    </citation>
    <scope>NUCLEOTIDE SEQUENCE</scope>
    <source>
        <strain evidence="2">66S1MB</strain>
    </source>
</reference>
<name>A0A973WX01_9BRAD</name>
<sequence length="407" mass="44194">MDLIVRFTREASLPNAKSSPISPEKFGTSDETYLAAWSTSDEEMTAFPASEGTLIALPPWSNERSSKGPTADWLWKMIPPDARQAVEKATEPVQVMIESGGLAVDLLPWESLPSLNTGPPRLSVARLVPSVLKPPPLSVVPPLRLLLVTSEAKDDLAFGDRDREILRQAPDPQSYEVREVRDATGSSVMATVHEFDPHIVHFMGHGGIVGGEGAVVLRDENTGLTNWIRASQVSRGLPISTRLLCISTGFTQKNYDINGLVGFAHAPQAVRLPTCIVNRAEVDEAGVRCFWGQFYARLVDERGSVLKAYNAAVAKLAGAGTATPAESFSLVLRDGGDRPLRLGKTIDPVQHAAEVQAQFAARLAADLKDKLKSYEDTDMSKVLSDSYAEERTRFTTFSSTAASFDSE</sequence>
<accession>A0A973WX01</accession>
<gene>
    <name evidence="2" type="ORF">HU230_41515</name>
</gene>
<dbReference type="AlphaFoldDB" id="A0A973WX01"/>
<organism evidence="2">
    <name type="scientific">Bradyrhizobium quebecense</name>
    <dbReference type="NCBI Taxonomy" id="2748629"/>
    <lineage>
        <taxon>Bacteria</taxon>
        <taxon>Pseudomonadati</taxon>
        <taxon>Pseudomonadota</taxon>
        <taxon>Alphaproteobacteria</taxon>
        <taxon>Hyphomicrobiales</taxon>
        <taxon>Nitrobacteraceae</taxon>
        <taxon>Bradyrhizobium</taxon>
    </lineage>
</organism>
<evidence type="ECO:0000259" key="1">
    <source>
        <dbReference type="Pfam" id="PF12770"/>
    </source>
</evidence>
<dbReference type="Pfam" id="PF12770">
    <property type="entry name" value="CHAT"/>
    <property type="match status" value="1"/>
</dbReference>
<comment type="caution">
    <text evidence="2">The sequence shown here is derived from an EMBL/GenBank/DDBJ whole genome shotgun (WGS) entry which is preliminary data.</text>
</comment>
<evidence type="ECO:0000313" key="2">
    <source>
        <dbReference type="EMBL" id="NVL12006.1"/>
    </source>
</evidence>